<keyword evidence="2" id="KW-0732">Signal</keyword>
<dbReference type="RefSeq" id="XP_025376086.1">
    <property type="nucleotide sequence ID" value="XM_025520043.1"/>
</dbReference>
<organism evidence="3 4">
    <name type="scientific">Acaromyces ingoldii</name>
    <dbReference type="NCBI Taxonomy" id="215250"/>
    <lineage>
        <taxon>Eukaryota</taxon>
        <taxon>Fungi</taxon>
        <taxon>Dikarya</taxon>
        <taxon>Basidiomycota</taxon>
        <taxon>Ustilaginomycotina</taxon>
        <taxon>Exobasidiomycetes</taxon>
        <taxon>Exobasidiales</taxon>
        <taxon>Cryptobasidiaceae</taxon>
        <taxon>Acaromyces</taxon>
    </lineage>
</organism>
<accession>A0A316YJU5</accession>
<evidence type="ECO:0000256" key="1">
    <source>
        <dbReference type="SAM" id="MobiDB-lite"/>
    </source>
</evidence>
<name>A0A316YJU5_9BASI</name>
<sequence length="206" mass="22536">MKALGRLLLVLAILIVAFMATSLSQPIPGTGERPSGNESRGQFLRLHDGSGSRSQGGNPIHDLAASVDSLALGEPLKRRKKDKTIVGLFNKVMAGIFLLYTEPPPVATSWYDDFTKLWELRAVLIEQASPRLKEKMEALAKEKGEWELWKGGVPPQDPNDFPPSEASVAVPSSMKSKAVKIFSRLSTKSLFPSPPFSSLNRVPRSL</sequence>
<proteinExistence type="predicted"/>
<dbReference type="Proteomes" id="UP000245768">
    <property type="component" value="Unassembled WGS sequence"/>
</dbReference>
<dbReference type="GeneID" id="37041959"/>
<dbReference type="AlphaFoldDB" id="A0A316YJU5"/>
<reference evidence="3 4" key="1">
    <citation type="journal article" date="2018" name="Mol. Biol. Evol.">
        <title>Broad Genomic Sampling Reveals a Smut Pathogenic Ancestry of the Fungal Clade Ustilaginomycotina.</title>
        <authorList>
            <person name="Kijpornyongpan T."/>
            <person name="Mondo S.J."/>
            <person name="Barry K."/>
            <person name="Sandor L."/>
            <person name="Lee J."/>
            <person name="Lipzen A."/>
            <person name="Pangilinan J."/>
            <person name="LaButti K."/>
            <person name="Hainaut M."/>
            <person name="Henrissat B."/>
            <person name="Grigoriev I.V."/>
            <person name="Spatafora J.W."/>
            <person name="Aime M.C."/>
        </authorList>
    </citation>
    <scope>NUCLEOTIDE SEQUENCE [LARGE SCALE GENOMIC DNA]</scope>
    <source>
        <strain evidence="3 4">MCA 4198</strain>
    </source>
</reference>
<dbReference type="EMBL" id="KZ819637">
    <property type="protein sequence ID" value="PWN88888.1"/>
    <property type="molecule type" value="Genomic_DNA"/>
</dbReference>
<dbReference type="InParanoid" id="A0A316YJU5"/>
<evidence type="ECO:0000256" key="2">
    <source>
        <dbReference type="SAM" id="SignalP"/>
    </source>
</evidence>
<keyword evidence="4" id="KW-1185">Reference proteome</keyword>
<feature type="chain" id="PRO_5016348169" evidence="2">
    <location>
        <begin position="25"/>
        <end position="206"/>
    </location>
</feature>
<evidence type="ECO:0000313" key="4">
    <source>
        <dbReference type="Proteomes" id="UP000245768"/>
    </source>
</evidence>
<protein>
    <submittedName>
        <fullName evidence="3">Uncharacterized protein</fullName>
    </submittedName>
</protein>
<gene>
    <name evidence="3" type="ORF">FA10DRAFT_260821</name>
</gene>
<evidence type="ECO:0000313" key="3">
    <source>
        <dbReference type="EMBL" id="PWN88888.1"/>
    </source>
</evidence>
<feature type="signal peptide" evidence="2">
    <location>
        <begin position="1"/>
        <end position="24"/>
    </location>
</feature>
<feature type="region of interest" description="Disordered" evidence="1">
    <location>
        <begin position="27"/>
        <end position="59"/>
    </location>
</feature>